<protein>
    <submittedName>
        <fullName evidence="3">Spore cortex-lytic enzyme</fullName>
    </submittedName>
</protein>
<dbReference type="RefSeq" id="WP_085804485.1">
    <property type="nucleotide sequence ID" value="NZ_FWFX01000002.1"/>
</dbReference>
<reference evidence="3 4" key="1">
    <citation type="submission" date="2017-03" db="EMBL/GenBank/DDBJ databases">
        <authorList>
            <person name="Afonso C.L."/>
            <person name="Miller P.J."/>
            <person name="Scott M.A."/>
            <person name="Spackman E."/>
            <person name="Goraichik I."/>
            <person name="Dimitrov K.M."/>
            <person name="Suarez D.L."/>
            <person name="Swayne D.E."/>
        </authorList>
    </citation>
    <scope>NUCLEOTIDE SEQUENCE [LARGE SCALE GENOMIC DNA]</scope>
    <source>
        <strain evidence="3 4">CECT 7450</strain>
    </source>
</reference>
<keyword evidence="4" id="KW-1185">Reference proteome</keyword>
<sequence>MLRFGAVLLLLLSGVTVQAETQDHRSYDRAHSVMRSALVKGWARNLAARETVAENIEMEYTRKWLASQPEVKGDAEWACLSEALYFEARGESVKGQFAVAEVILNRVDSANYPDTVCGVINQGTGKKYQCQFTYTCDGHKEVIHEPKAYSQVGKVAGFMLGGAERQLTDGATHYHTKAVNPRWARKFPRTATIGVHHFYRQPTRLSKN</sequence>
<dbReference type="Gene3D" id="1.10.10.2520">
    <property type="entry name" value="Cell wall hydrolase SleB, domain 1"/>
    <property type="match status" value="1"/>
</dbReference>
<dbReference type="GO" id="GO:0016787">
    <property type="term" value="F:hydrolase activity"/>
    <property type="evidence" value="ECO:0007669"/>
    <property type="project" value="InterPro"/>
</dbReference>
<dbReference type="Proteomes" id="UP000193061">
    <property type="component" value="Unassembled WGS sequence"/>
</dbReference>
<name>A0A1X6YKE2_9RHOB</name>
<evidence type="ECO:0000256" key="1">
    <source>
        <dbReference type="SAM" id="SignalP"/>
    </source>
</evidence>
<proteinExistence type="predicted"/>
<dbReference type="AlphaFoldDB" id="A0A1X6YKE2"/>
<evidence type="ECO:0000313" key="3">
    <source>
        <dbReference type="EMBL" id="SLN23824.1"/>
    </source>
</evidence>
<feature type="domain" description="Cell wall hydrolase SleB" evidence="2">
    <location>
        <begin position="90"/>
        <end position="199"/>
    </location>
</feature>
<dbReference type="InterPro" id="IPR011105">
    <property type="entry name" value="Cell_wall_hydrolase_SleB"/>
</dbReference>
<accession>A0A1X6YKE2</accession>
<dbReference type="EMBL" id="FWFX01000002">
    <property type="protein sequence ID" value="SLN23824.1"/>
    <property type="molecule type" value="Genomic_DNA"/>
</dbReference>
<feature type="signal peptide" evidence="1">
    <location>
        <begin position="1"/>
        <end position="19"/>
    </location>
</feature>
<dbReference type="Pfam" id="PF07486">
    <property type="entry name" value="Hydrolase_2"/>
    <property type="match status" value="1"/>
</dbReference>
<dbReference type="InterPro" id="IPR042047">
    <property type="entry name" value="SleB_dom1"/>
</dbReference>
<keyword evidence="1" id="KW-0732">Signal</keyword>
<evidence type="ECO:0000259" key="2">
    <source>
        <dbReference type="Pfam" id="PF07486"/>
    </source>
</evidence>
<gene>
    <name evidence="3" type="primary">sleB_1</name>
    <name evidence="3" type="ORF">ROA7450_00955</name>
</gene>
<feature type="chain" id="PRO_5013027531" evidence="1">
    <location>
        <begin position="20"/>
        <end position="208"/>
    </location>
</feature>
<organism evidence="3 4">
    <name type="scientific">Roseovarius albus</name>
    <dbReference type="NCBI Taxonomy" id="1247867"/>
    <lineage>
        <taxon>Bacteria</taxon>
        <taxon>Pseudomonadati</taxon>
        <taxon>Pseudomonadota</taxon>
        <taxon>Alphaproteobacteria</taxon>
        <taxon>Rhodobacterales</taxon>
        <taxon>Roseobacteraceae</taxon>
        <taxon>Roseovarius</taxon>
    </lineage>
</organism>
<evidence type="ECO:0000313" key="4">
    <source>
        <dbReference type="Proteomes" id="UP000193061"/>
    </source>
</evidence>